<dbReference type="EMBL" id="QMPY01000098">
    <property type="protein sequence ID" value="RLE07389.1"/>
    <property type="molecule type" value="Genomic_DNA"/>
</dbReference>
<dbReference type="Proteomes" id="UP000277457">
    <property type="component" value="Unassembled WGS sequence"/>
</dbReference>
<name>A0A662D3B8_UNCAE</name>
<reference evidence="1 2" key="1">
    <citation type="submission" date="2018-06" db="EMBL/GenBank/DDBJ databases">
        <title>Extensive metabolic versatility and redundancy in microbially diverse, dynamic hydrothermal sediments.</title>
        <authorList>
            <person name="Dombrowski N."/>
            <person name="Teske A."/>
            <person name="Baker B.J."/>
        </authorList>
    </citation>
    <scope>NUCLEOTIDE SEQUENCE [LARGE SCALE GENOMIC DNA]</scope>
    <source>
        <strain evidence="1">B7_G13</strain>
    </source>
</reference>
<sequence>MEYKVLLWESESGGLKYRLSQGKDGLWVRVEWRSRPGSDWLIVDFLCPGRDWERNIVNALDALIDLEREGIDKKKLLTELCQFCEEKEEKR</sequence>
<gene>
    <name evidence="1" type="ORF">DRZ78_03090</name>
</gene>
<protein>
    <submittedName>
        <fullName evidence="1">Uncharacterized protein</fullName>
    </submittedName>
</protein>
<dbReference type="AlphaFoldDB" id="A0A662D3B8"/>
<accession>A0A662D3B8</accession>
<evidence type="ECO:0000313" key="2">
    <source>
        <dbReference type="Proteomes" id="UP000277457"/>
    </source>
</evidence>
<evidence type="ECO:0000313" key="1">
    <source>
        <dbReference type="EMBL" id="RLE07389.1"/>
    </source>
</evidence>
<proteinExistence type="predicted"/>
<comment type="caution">
    <text evidence="1">The sequence shown here is derived from an EMBL/GenBank/DDBJ whole genome shotgun (WGS) entry which is preliminary data.</text>
</comment>
<organism evidence="1 2">
    <name type="scientific">Aerophobetes bacterium</name>
    <dbReference type="NCBI Taxonomy" id="2030807"/>
    <lineage>
        <taxon>Bacteria</taxon>
        <taxon>Candidatus Aerophobota</taxon>
    </lineage>
</organism>